<dbReference type="AlphaFoldDB" id="A0AAV5R9U2"/>
<protein>
    <recommendedName>
        <fullName evidence="1">Protein AF-9 homolog</fullName>
    </recommendedName>
</protein>
<dbReference type="EMBL" id="BTGB01000009">
    <property type="protein sequence ID" value="GMM48125.1"/>
    <property type="molecule type" value="Genomic_DNA"/>
</dbReference>
<dbReference type="InterPro" id="IPR055129">
    <property type="entry name" value="YEATS_dom"/>
</dbReference>
<dbReference type="PROSITE" id="PS51037">
    <property type="entry name" value="YEATS"/>
    <property type="match status" value="1"/>
</dbReference>
<dbReference type="GO" id="GO:0005634">
    <property type="term" value="C:nucleus"/>
    <property type="evidence" value="ECO:0007669"/>
    <property type="project" value="UniProtKB-SubCell"/>
</dbReference>
<name>A0AAV5R9U2_PICKL</name>
<dbReference type="GO" id="GO:0000785">
    <property type="term" value="C:chromatin"/>
    <property type="evidence" value="ECO:0007669"/>
    <property type="project" value="UniProtKB-ARBA"/>
</dbReference>
<dbReference type="InterPro" id="IPR038704">
    <property type="entry name" value="YEAST_sf"/>
</dbReference>
<dbReference type="CDD" id="cd16908">
    <property type="entry name" value="YEATS_Yaf9_like"/>
    <property type="match status" value="1"/>
</dbReference>
<evidence type="ECO:0000259" key="7">
    <source>
        <dbReference type="PROSITE" id="PS51037"/>
    </source>
</evidence>
<feature type="coiled-coil region" evidence="6">
    <location>
        <begin position="166"/>
        <end position="200"/>
    </location>
</feature>
<evidence type="ECO:0000256" key="6">
    <source>
        <dbReference type="SAM" id="Coils"/>
    </source>
</evidence>
<dbReference type="Gene3D" id="2.60.40.1970">
    <property type="entry name" value="YEATS domain"/>
    <property type="match status" value="1"/>
</dbReference>
<organism evidence="8 9">
    <name type="scientific">Pichia kluyveri</name>
    <name type="common">Yeast</name>
    <dbReference type="NCBI Taxonomy" id="36015"/>
    <lineage>
        <taxon>Eukaryota</taxon>
        <taxon>Fungi</taxon>
        <taxon>Dikarya</taxon>
        <taxon>Ascomycota</taxon>
        <taxon>Saccharomycotina</taxon>
        <taxon>Pichiomycetes</taxon>
        <taxon>Pichiales</taxon>
        <taxon>Pichiaceae</taxon>
        <taxon>Pichia</taxon>
    </lineage>
</organism>
<evidence type="ECO:0000313" key="8">
    <source>
        <dbReference type="EMBL" id="GMM48125.1"/>
    </source>
</evidence>
<dbReference type="Proteomes" id="UP001378960">
    <property type="component" value="Unassembled WGS sequence"/>
</dbReference>
<keyword evidence="9" id="KW-1185">Reference proteome</keyword>
<keyword evidence="6" id="KW-0175">Coiled coil</keyword>
<evidence type="ECO:0000313" key="9">
    <source>
        <dbReference type="Proteomes" id="UP001378960"/>
    </source>
</evidence>
<proteinExistence type="predicted"/>
<evidence type="ECO:0000256" key="4">
    <source>
        <dbReference type="ARBA" id="ARBA00023242"/>
    </source>
</evidence>
<reference evidence="8 9" key="1">
    <citation type="journal article" date="2023" name="Elife">
        <title>Identification of key yeast species and microbe-microbe interactions impacting larval growth of Drosophila in the wild.</title>
        <authorList>
            <person name="Mure A."/>
            <person name="Sugiura Y."/>
            <person name="Maeda R."/>
            <person name="Honda K."/>
            <person name="Sakurai N."/>
            <person name="Takahashi Y."/>
            <person name="Watada M."/>
            <person name="Katoh T."/>
            <person name="Gotoh A."/>
            <person name="Gotoh Y."/>
            <person name="Taniguchi I."/>
            <person name="Nakamura K."/>
            <person name="Hayashi T."/>
            <person name="Katayama T."/>
            <person name="Uemura T."/>
            <person name="Hattori Y."/>
        </authorList>
    </citation>
    <scope>NUCLEOTIDE SEQUENCE [LARGE SCALE GENOMIC DNA]</scope>
    <source>
        <strain evidence="8 9">PK-24</strain>
    </source>
</reference>
<comment type="caution">
    <text evidence="8">The sequence shown here is derived from an EMBL/GenBank/DDBJ whole genome shotgun (WGS) entry which is preliminary data.</text>
</comment>
<dbReference type="GO" id="GO:0006355">
    <property type="term" value="P:regulation of DNA-templated transcription"/>
    <property type="evidence" value="ECO:0007669"/>
    <property type="project" value="InterPro"/>
</dbReference>
<dbReference type="PANTHER" id="PTHR47573:SF1">
    <property type="entry name" value="PROTEIN AF-9 HOMOLOG"/>
    <property type="match status" value="1"/>
</dbReference>
<accession>A0AAV5R9U2</accession>
<keyword evidence="2" id="KW-0805">Transcription regulation</keyword>
<keyword evidence="4 5" id="KW-0539">Nucleus</keyword>
<evidence type="ECO:0000256" key="5">
    <source>
        <dbReference type="PROSITE-ProRule" id="PRU00376"/>
    </source>
</evidence>
<gene>
    <name evidence="8" type="ORF">DAPK24_047230</name>
</gene>
<comment type="subcellular location">
    <subcellularLocation>
        <location evidence="5">Nucleus</location>
    </subcellularLocation>
</comment>
<evidence type="ECO:0000256" key="3">
    <source>
        <dbReference type="ARBA" id="ARBA00023163"/>
    </source>
</evidence>
<evidence type="ECO:0000256" key="1">
    <source>
        <dbReference type="ARBA" id="ARBA00022408"/>
    </source>
</evidence>
<dbReference type="Pfam" id="PF03366">
    <property type="entry name" value="YEATS"/>
    <property type="match status" value="1"/>
</dbReference>
<evidence type="ECO:0000256" key="2">
    <source>
        <dbReference type="ARBA" id="ARBA00023015"/>
    </source>
</evidence>
<dbReference type="InterPro" id="IPR005033">
    <property type="entry name" value="YEATS"/>
</dbReference>
<keyword evidence="3" id="KW-0804">Transcription</keyword>
<dbReference type="PANTHER" id="PTHR47573">
    <property type="entry name" value="PROTEIN AF-9 HOMOLOG"/>
    <property type="match status" value="1"/>
</dbReference>
<feature type="domain" description="YEATS" evidence="7">
    <location>
        <begin position="8"/>
        <end position="156"/>
    </location>
</feature>
<sequence length="210" mass="24170">MAPSNHKRIKQVSISKPILYGNTATKFSNVNPIPLNAPKDHTHKWTVFVRDATNNDLSTYISKVVFKLHDTIPNPLRTIESPPFEVTESGWGEFEIIIKIYFHSDGGEKNVTLLHHLKLHPYNDIINIDGKVESIKYDEIVFNEPTEKMFELLTLKPSTLLDNEMKQRERDELDRIGKAIDDITNKINQNAEQFKKLHQERELLVNGGNV</sequence>